<dbReference type="RefSeq" id="WP_369456221.1">
    <property type="nucleotide sequence ID" value="NZ_JBGCUO010000002.1"/>
</dbReference>
<gene>
    <name evidence="5" type="ORF">AB5I84_12390</name>
</gene>
<evidence type="ECO:0000313" key="6">
    <source>
        <dbReference type="Proteomes" id="UP001562065"/>
    </source>
</evidence>
<dbReference type="EMBL" id="JBGCUO010000002">
    <property type="protein sequence ID" value="MEY1662951.1"/>
    <property type="molecule type" value="Genomic_DNA"/>
</dbReference>
<dbReference type="Pfam" id="PF25225">
    <property type="entry name" value="DUF7843"/>
    <property type="match status" value="1"/>
</dbReference>
<comment type="caution">
    <text evidence="5">The sequence shown here is derived from an EMBL/GenBank/DDBJ whole genome shotgun (WGS) entry which is preliminary data.</text>
</comment>
<dbReference type="InterPro" id="IPR057162">
    <property type="entry name" value="DUF7840"/>
</dbReference>
<feature type="domain" description="Lnb N-terminal periplasmic" evidence="2">
    <location>
        <begin position="122"/>
        <end position="290"/>
    </location>
</feature>
<evidence type="ECO:0000313" key="5">
    <source>
        <dbReference type="EMBL" id="MEY1662951.1"/>
    </source>
</evidence>
<keyword evidence="6" id="KW-1185">Reference proteome</keyword>
<feature type="chain" id="PRO_5046397117" evidence="1">
    <location>
        <begin position="23"/>
        <end position="616"/>
    </location>
</feature>
<name>A0ABV4ALP1_9GAMM</name>
<reference evidence="5 6" key="1">
    <citation type="submission" date="2024-07" db="EMBL/GenBank/DDBJ databases">
        <authorList>
            <person name="Ren Q."/>
        </authorList>
    </citation>
    <scope>NUCLEOTIDE SEQUENCE [LARGE SCALE GENOMIC DNA]</scope>
    <source>
        <strain evidence="5 6">REN37</strain>
    </source>
</reference>
<protein>
    <submittedName>
        <fullName evidence="5">DUF4105 domain-containing protein</fullName>
    </submittedName>
</protein>
<evidence type="ECO:0000256" key="1">
    <source>
        <dbReference type="SAM" id="SignalP"/>
    </source>
</evidence>
<accession>A0ABV4ALP1</accession>
<evidence type="ECO:0000259" key="4">
    <source>
        <dbReference type="Pfam" id="PF25225"/>
    </source>
</evidence>
<dbReference type="InterPro" id="IPR057165">
    <property type="entry name" value="DUF7843"/>
</dbReference>
<dbReference type="InterPro" id="IPR025178">
    <property type="entry name" value="Lnb_N"/>
</dbReference>
<sequence>MLRVVLTALLGALLALPGSVLATAPAPIDLQQLEQHPRWQALLHINRGATLRQRGNSYVADDAFFLADNGRRQPRAELRASIEQLAAPQSPARCQFPARYRFLAEQLQWPQEMAPFAHCDEYLEWRAEIPTGKAVLIFPAAYLNSPSSMFGHTLLRLDSAEDQGVWLSWAVNFGALTDGSDNSIFYIYRGLAGGYDGYFSIVPYVTKIQDYAHLENRDMWEYELTLDDDELSWLVDHLWELKDIRFDYYFFDENCSFRLLELMEVARPGIGLLDSLRFTEVPVNTVRSIDDAGLIGSRHYRASKSRELNHLADQLSPAARRVARRLADRPEQVIASADYQSYSPEQRRLMAQTAYEYLRFSHRTQERNESVARRSFTLLREIRTLPASALPPLPTPDAPEDGHATKMLSAGGGMRDDNGFGELGLRLTYHDWFDNNPGFLRGAEIEGLNLRLRKEESQRPVLESLQLVNIRSLAPRSAFVKPTSWFVTGGIERAFTTERRRAVRYLEGGPGLSWRWGNFHPYALSLFRIENNSDWDHWVEAGAGARLGMLWYAPGVTLGASAEGYYLTNDAYRHRATLTASVPVGRNNALRLDLVRDGWRDDHDEEIRLAWRHYFR</sequence>
<organism evidence="5 6">
    <name type="scientific">Isoalcanivorax beigongshangi</name>
    <dbReference type="NCBI Taxonomy" id="3238810"/>
    <lineage>
        <taxon>Bacteria</taxon>
        <taxon>Pseudomonadati</taxon>
        <taxon>Pseudomonadota</taxon>
        <taxon>Gammaproteobacteria</taxon>
        <taxon>Oceanospirillales</taxon>
        <taxon>Alcanivoracaceae</taxon>
        <taxon>Isoalcanivorax</taxon>
    </lineage>
</organism>
<dbReference type="Proteomes" id="UP001562065">
    <property type="component" value="Unassembled WGS sequence"/>
</dbReference>
<proteinExistence type="predicted"/>
<evidence type="ECO:0000259" key="3">
    <source>
        <dbReference type="Pfam" id="PF25222"/>
    </source>
</evidence>
<feature type="domain" description="DUF7843" evidence="4">
    <location>
        <begin position="31"/>
        <end position="106"/>
    </location>
</feature>
<feature type="domain" description="DUF7840" evidence="3">
    <location>
        <begin position="397"/>
        <end position="614"/>
    </location>
</feature>
<evidence type="ECO:0000259" key="2">
    <source>
        <dbReference type="Pfam" id="PF13387"/>
    </source>
</evidence>
<keyword evidence="1" id="KW-0732">Signal</keyword>
<feature type="signal peptide" evidence="1">
    <location>
        <begin position="1"/>
        <end position="22"/>
    </location>
</feature>
<dbReference type="Pfam" id="PF25222">
    <property type="entry name" value="DUF7840"/>
    <property type="match status" value="1"/>
</dbReference>
<dbReference type="Pfam" id="PF13387">
    <property type="entry name" value="Lnb_N"/>
    <property type="match status" value="1"/>
</dbReference>